<evidence type="ECO:0000256" key="1">
    <source>
        <dbReference type="ARBA" id="ARBA00000274"/>
    </source>
</evidence>
<dbReference type="PANTHER" id="PTHR43393:SF3">
    <property type="entry name" value="LYSINE DECARBOXYLASE-LIKE PROTEIN"/>
    <property type="match status" value="1"/>
</dbReference>
<name>A0A1H8HWC8_9BURK</name>
<dbReference type="InterPro" id="IPR031100">
    <property type="entry name" value="LOG_fam"/>
</dbReference>
<dbReference type="Pfam" id="PF03641">
    <property type="entry name" value="Lysine_decarbox"/>
    <property type="match status" value="1"/>
</dbReference>
<dbReference type="RefSeq" id="WP_091816404.1">
    <property type="nucleotide sequence ID" value="NZ_FOCW01000003.1"/>
</dbReference>
<proteinExistence type="predicted"/>
<dbReference type="OrthoDB" id="9801098at2"/>
<dbReference type="Gene3D" id="3.40.50.450">
    <property type="match status" value="1"/>
</dbReference>
<accession>A0A1H8HWC8</accession>
<dbReference type="AlphaFoldDB" id="A0A1H8HWC8"/>
<dbReference type="InterPro" id="IPR052341">
    <property type="entry name" value="LOG_family_nucleotidases"/>
</dbReference>
<evidence type="ECO:0000256" key="2">
    <source>
        <dbReference type="ARBA" id="ARBA00011985"/>
    </source>
</evidence>
<evidence type="ECO:0000313" key="4">
    <source>
        <dbReference type="EMBL" id="SEN60196.1"/>
    </source>
</evidence>
<dbReference type="GO" id="GO:0008714">
    <property type="term" value="F:AMP nucleosidase activity"/>
    <property type="evidence" value="ECO:0007669"/>
    <property type="project" value="UniProtKB-EC"/>
</dbReference>
<comment type="catalytic activity">
    <reaction evidence="1">
        <text>AMP + H2O = D-ribose 5-phosphate + adenine</text>
        <dbReference type="Rhea" id="RHEA:20129"/>
        <dbReference type="ChEBI" id="CHEBI:15377"/>
        <dbReference type="ChEBI" id="CHEBI:16708"/>
        <dbReference type="ChEBI" id="CHEBI:78346"/>
        <dbReference type="ChEBI" id="CHEBI:456215"/>
        <dbReference type="EC" id="3.2.2.4"/>
    </reaction>
</comment>
<keyword evidence="5" id="KW-1185">Reference proteome</keyword>
<evidence type="ECO:0000256" key="3">
    <source>
        <dbReference type="ARBA" id="ARBA00031983"/>
    </source>
</evidence>
<dbReference type="EMBL" id="FOCW01000003">
    <property type="protein sequence ID" value="SEN60196.1"/>
    <property type="molecule type" value="Genomic_DNA"/>
</dbReference>
<dbReference type="GO" id="GO:0005829">
    <property type="term" value="C:cytosol"/>
    <property type="evidence" value="ECO:0007669"/>
    <property type="project" value="TreeGrafter"/>
</dbReference>
<sequence>MKNKGNLSEQRLARAWEELQELADQGIALPPDSNRLAFADPEFLLRRETRSIRLQIEMLKPELELERRQIDHTVVVYGSARVPSPEFATQAIAAAEKTGDAEALRQAERWRRGAASYDAARRFGRLVAEYSIGKPRESHVYVCTGGGPGIMEAANRGASEVGEPTIGLNITLPHEQQSNPYITPDLNFKFHYFALRKMHFMVRAVALVVFPGGFGTLDELFEVMTLVQTRKSAQVPIVLYDTAYWKKLLNLDVLVEEGMISPEDPQLLRYVDSPEDAWREIRDFYLAKCSDPAKAMTATGPCLVFHSQGPA</sequence>
<dbReference type="PANTHER" id="PTHR43393">
    <property type="entry name" value="CYTOKININ RIBOSIDE 5'-MONOPHOSPHATE PHOSPHORIBOHYDROLASE"/>
    <property type="match status" value="1"/>
</dbReference>
<protein>
    <recommendedName>
        <fullName evidence="3">AMP nucleosidase</fullName>
        <ecNumber evidence="2">3.2.2.4</ecNumber>
    </recommendedName>
    <alternativeName>
        <fullName evidence="3">AMP nucleosidase</fullName>
    </alternativeName>
</protein>
<evidence type="ECO:0000313" key="5">
    <source>
        <dbReference type="Proteomes" id="UP000199531"/>
    </source>
</evidence>
<dbReference type="SUPFAM" id="SSF102405">
    <property type="entry name" value="MCP/YpsA-like"/>
    <property type="match status" value="1"/>
</dbReference>
<dbReference type="InterPro" id="IPR005269">
    <property type="entry name" value="LOG"/>
</dbReference>
<dbReference type="NCBIfam" id="TIGR00730">
    <property type="entry name" value="Rossman fold protein, TIGR00730 family"/>
    <property type="match status" value="1"/>
</dbReference>
<dbReference type="EC" id="3.2.2.4" evidence="2"/>
<gene>
    <name evidence="4" type="ORF">SAMN02745977_01616</name>
</gene>
<dbReference type="STRING" id="1121117.SAMN02745977_01616"/>
<organism evidence="4 5">
    <name type="scientific">Brachymonas denitrificans DSM 15123</name>
    <dbReference type="NCBI Taxonomy" id="1121117"/>
    <lineage>
        <taxon>Bacteria</taxon>
        <taxon>Pseudomonadati</taxon>
        <taxon>Pseudomonadota</taxon>
        <taxon>Betaproteobacteria</taxon>
        <taxon>Burkholderiales</taxon>
        <taxon>Comamonadaceae</taxon>
        <taxon>Brachymonas</taxon>
    </lineage>
</organism>
<reference evidence="4 5" key="1">
    <citation type="submission" date="2016-10" db="EMBL/GenBank/DDBJ databases">
        <authorList>
            <person name="de Groot N.N."/>
        </authorList>
    </citation>
    <scope>NUCLEOTIDE SEQUENCE [LARGE SCALE GENOMIC DNA]</scope>
    <source>
        <strain evidence="4 5">DSM 15123</strain>
    </source>
</reference>
<dbReference type="Proteomes" id="UP000199531">
    <property type="component" value="Unassembled WGS sequence"/>
</dbReference>
<dbReference type="GO" id="GO:0009691">
    <property type="term" value="P:cytokinin biosynthetic process"/>
    <property type="evidence" value="ECO:0007669"/>
    <property type="project" value="InterPro"/>
</dbReference>